<evidence type="ECO:0000256" key="1">
    <source>
        <dbReference type="ARBA" id="ARBA00022490"/>
    </source>
</evidence>
<dbReference type="GO" id="GO:0001732">
    <property type="term" value="P:formation of cytoplasmic translation initiation complex"/>
    <property type="evidence" value="ECO:0007669"/>
    <property type="project" value="UniProtKB-UniRule"/>
</dbReference>
<dbReference type="OrthoDB" id="25498at2759"/>
<comment type="subunit">
    <text evidence="4">Component of the eukaryotic translation initiation factor 3 (eIF-3) complex.</text>
</comment>
<dbReference type="GO" id="GO:0008237">
    <property type="term" value="F:metallopeptidase activity"/>
    <property type="evidence" value="ECO:0007669"/>
    <property type="project" value="InterPro"/>
</dbReference>
<dbReference type="AlphaFoldDB" id="A0A9X6NIV9"/>
<dbReference type="GO" id="GO:0003743">
    <property type="term" value="F:translation initiation factor activity"/>
    <property type="evidence" value="ECO:0007669"/>
    <property type="project" value="UniProtKB-UniRule"/>
</dbReference>
<evidence type="ECO:0000256" key="2">
    <source>
        <dbReference type="ARBA" id="ARBA00022540"/>
    </source>
</evidence>
<comment type="similarity">
    <text evidence="4">Belongs to the eIF-3 subunit F family.</text>
</comment>
<dbReference type="GO" id="GO:0016282">
    <property type="term" value="C:eukaryotic 43S preinitiation complex"/>
    <property type="evidence" value="ECO:0007669"/>
    <property type="project" value="UniProtKB-UniRule"/>
</dbReference>
<dbReference type="HAMAP" id="MF_03005">
    <property type="entry name" value="eIF3f"/>
    <property type="match status" value="1"/>
</dbReference>
<dbReference type="EMBL" id="MTYJ01000326">
    <property type="protein sequence ID" value="OWA53506.1"/>
    <property type="molecule type" value="Genomic_DNA"/>
</dbReference>
<evidence type="ECO:0000313" key="7">
    <source>
        <dbReference type="Proteomes" id="UP000192578"/>
    </source>
</evidence>
<protein>
    <recommendedName>
        <fullName evidence="4">Eukaryotic translation initiation factor 3 subunit F</fullName>
        <shortName evidence="4">eIF3f</shortName>
    </recommendedName>
    <alternativeName>
        <fullName evidence="4">Eukaryotic translation initiation factor 3 subunit 5</fullName>
    </alternativeName>
</protein>
<proteinExistence type="inferred from homology"/>
<evidence type="ECO:0000313" key="6">
    <source>
        <dbReference type="EMBL" id="OWA53506.1"/>
    </source>
</evidence>
<organism evidence="6 7">
    <name type="scientific">Hypsibius exemplaris</name>
    <name type="common">Freshwater tardigrade</name>
    <dbReference type="NCBI Taxonomy" id="2072580"/>
    <lineage>
        <taxon>Eukaryota</taxon>
        <taxon>Metazoa</taxon>
        <taxon>Ecdysozoa</taxon>
        <taxon>Tardigrada</taxon>
        <taxon>Eutardigrada</taxon>
        <taxon>Parachela</taxon>
        <taxon>Hypsibioidea</taxon>
        <taxon>Hypsibiidae</taxon>
        <taxon>Hypsibius</taxon>
    </lineage>
</organism>
<keyword evidence="3 4" id="KW-0648">Protein biosynthesis</keyword>
<dbReference type="Proteomes" id="UP000192578">
    <property type="component" value="Unassembled WGS sequence"/>
</dbReference>
<dbReference type="SMART" id="SM00232">
    <property type="entry name" value="JAB_MPN"/>
    <property type="match status" value="1"/>
</dbReference>
<gene>
    <name evidence="6" type="ORF">BV898_17933</name>
</gene>
<comment type="subcellular location">
    <subcellularLocation>
        <location evidence="4">Cytoplasm</location>
    </subcellularLocation>
</comment>
<dbReference type="PANTHER" id="PTHR10540">
    <property type="entry name" value="EUKARYOTIC TRANSLATION INITIATION FACTOR 3 SUBUNIT F-RELATED"/>
    <property type="match status" value="1"/>
</dbReference>
<dbReference type="PROSITE" id="PS50249">
    <property type="entry name" value="MPN"/>
    <property type="match status" value="1"/>
</dbReference>
<dbReference type="Pfam" id="PF13012">
    <property type="entry name" value="MitMem_reg"/>
    <property type="match status" value="1"/>
</dbReference>
<dbReference type="GO" id="GO:0031369">
    <property type="term" value="F:translation initiation factor binding"/>
    <property type="evidence" value="ECO:0007669"/>
    <property type="project" value="InterPro"/>
</dbReference>
<dbReference type="InterPro" id="IPR024969">
    <property type="entry name" value="EIF3F/CSN6-like_C"/>
</dbReference>
<feature type="domain" description="MPN" evidence="5">
    <location>
        <begin position="33"/>
        <end position="165"/>
    </location>
</feature>
<keyword evidence="1 4" id="KW-0963">Cytoplasm</keyword>
<evidence type="ECO:0000259" key="5">
    <source>
        <dbReference type="PROSITE" id="PS50249"/>
    </source>
</evidence>
<sequence length="314" mass="34383">MAATTSSSAKVNSAPTIATAASNVAQSTSPMLVRLHPVAIAGICDAYERRKEKATRVVGTLMGKVEGDVVEVTNCFAVPHEEGAQTPLRLDTDFAQSMMELTKRGSPQEEVVGWFSTRPNVPETSFYIHDFYVRFSNPNIIHLTVDCTAEVDRMPIKAYVCSPLGVPPAPRDPKDPSPPRFDQASLFAQVPVEIFCWDAERVGLDLITAGRLAPDRVVNIPTDADQVLQTAKLIDDMLESVLSYVDKVLKDQIPADPEVGRALMDVMGSIPKIDEEAFEKLANSSRKDVLMVMYLSELAKAQLALQEKVNILPN</sequence>
<dbReference type="CDD" id="cd08064">
    <property type="entry name" value="MPN_eIF3f"/>
    <property type="match status" value="1"/>
</dbReference>
<dbReference type="Gene3D" id="3.40.140.10">
    <property type="entry name" value="Cytidine Deaminase, domain 2"/>
    <property type="match status" value="1"/>
</dbReference>
<comment type="function">
    <text evidence="4">Component of the eukaryotic translation initiation factor 3 (eIF-3) complex, which is involved in protein synthesis of a specialized repertoire of mRNAs and, together with other initiation factors, stimulates binding of mRNA and methionyl-tRNAi to the 40S ribosome. The eIF-3 complex specifically targets and initiates translation of a subset of mRNAs involved in cell proliferation.</text>
</comment>
<dbReference type="GO" id="GO:0033290">
    <property type="term" value="C:eukaryotic 48S preinitiation complex"/>
    <property type="evidence" value="ECO:0007669"/>
    <property type="project" value="UniProtKB-UniRule"/>
</dbReference>
<keyword evidence="7" id="KW-1185">Reference proteome</keyword>
<name>A0A9X6NIV9_HYPEX</name>
<evidence type="ECO:0000256" key="3">
    <source>
        <dbReference type="ARBA" id="ARBA00022917"/>
    </source>
</evidence>
<dbReference type="InterPro" id="IPR000555">
    <property type="entry name" value="JAMM/MPN+_dom"/>
</dbReference>
<dbReference type="PANTHER" id="PTHR10540:SF6">
    <property type="entry name" value="EUKARYOTIC TRANSLATION INITIATION FACTOR 3 SUBUNIT F"/>
    <property type="match status" value="1"/>
</dbReference>
<dbReference type="Pfam" id="PF01398">
    <property type="entry name" value="JAB"/>
    <property type="match status" value="1"/>
</dbReference>
<dbReference type="InterPro" id="IPR037518">
    <property type="entry name" value="MPN"/>
</dbReference>
<dbReference type="GO" id="GO:0071541">
    <property type="term" value="C:eukaryotic translation initiation factor 3 complex, eIF3m"/>
    <property type="evidence" value="ECO:0007669"/>
    <property type="project" value="TreeGrafter"/>
</dbReference>
<comment type="caution">
    <text evidence="6">The sequence shown here is derived from an EMBL/GenBank/DDBJ whole genome shotgun (WGS) entry which is preliminary data.</text>
</comment>
<evidence type="ECO:0000256" key="4">
    <source>
        <dbReference type="HAMAP-Rule" id="MF_03005"/>
    </source>
</evidence>
<keyword evidence="2 4" id="KW-0396">Initiation factor</keyword>
<accession>A0A9X6NIV9</accession>
<reference evidence="7" key="1">
    <citation type="submission" date="2017-01" db="EMBL/GenBank/DDBJ databases">
        <title>Comparative genomics of anhydrobiosis in the tardigrade Hypsibius dujardini.</title>
        <authorList>
            <person name="Yoshida Y."/>
            <person name="Koutsovoulos G."/>
            <person name="Laetsch D."/>
            <person name="Stevens L."/>
            <person name="Kumar S."/>
            <person name="Horikawa D."/>
            <person name="Ishino K."/>
            <person name="Komine S."/>
            <person name="Tomita M."/>
            <person name="Blaxter M."/>
            <person name="Arakawa K."/>
        </authorList>
    </citation>
    <scope>NUCLEOTIDE SEQUENCE [LARGE SCALE GENOMIC DNA]</scope>
    <source>
        <strain evidence="7">Z151</strain>
    </source>
</reference>
<dbReference type="InterPro" id="IPR027531">
    <property type="entry name" value="eIF3f"/>
</dbReference>